<evidence type="ECO:0000313" key="2">
    <source>
        <dbReference type="Proteomes" id="UP000006051"/>
    </source>
</evidence>
<dbReference type="PATRIC" id="fig|867902.3.peg.989"/>
<name>I3ZZQ9_ORNRL</name>
<gene>
    <name evidence="1" type="ordered locus">Ornrh_1001</name>
</gene>
<dbReference type="Proteomes" id="UP000006051">
    <property type="component" value="Chromosome"/>
</dbReference>
<accession>I3ZZQ9</accession>
<dbReference type="HOGENOM" id="CLU_127077_0_0_10"/>
<dbReference type="KEGG" id="orh:Ornrh_1001"/>
<evidence type="ECO:0000313" key="1">
    <source>
        <dbReference type="EMBL" id="AFL97193.1"/>
    </source>
</evidence>
<dbReference type="AlphaFoldDB" id="I3ZZQ9"/>
<protein>
    <submittedName>
        <fullName evidence="1">MAM domain protein</fullName>
    </submittedName>
</protein>
<reference evidence="1 2" key="1">
    <citation type="submission" date="2012-06" db="EMBL/GenBank/DDBJ databases">
        <title>The complete genome of Ornithobacterium rhinotracheale DSM 15997.</title>
        <authorList>
            <consortium name="US DOE Joint Genome Institute (JGI-PGF)"/>
            <person name="Lucas S."/>
            <person name="Copeland A."/>
            <person name="Lapidus A."/>
            <person name="Goodwin L."/>
            <person name="Pitluck S."/>
            <person name="Peters L."/>
            <person name="Mikhailova N."/>
            <person name="Teshima H."/>
            <person name="Kyrpides N."/>
            <person name="Mavromatis K."/>
            <person name="Pagani I."/>
            <person name="Ivanova N."/>
            <person name="Ovchinnikova G."/>
            <person name="Zeytun A."/>
            <person name="Detter J.C."/>
            <person name="Han C."/>
            <person name="Land M."/>
            <person name="Hauser L."/>
            <person name="Markowitz V."/>
            <person name="Cheng J.-F."/>
            <person name="Hugenholtz P."/>
            <person name="Woyke T."/>
            <person name="Wu D."/>
            <person name="Lang E."/>
            <person name="Kopitz M."/>
            <person name="Brambilla E."/>
            <person name="Klenk H.-P."/>
            <person name="Eisen J.A."/>
        </authorList>
    </citation>
    <scope>NUCLEOTIDE SEQUENCE [LARGE SCALE GENOMIC DNA]</scope>
    <source>
        <strain evidence="2">ATCC 51463 / DSM 15997 / CCUG 23171 / LMG 9086</strain>
    </source>
</reference>
<dbReference type="STRING" id="867902.Ornrh_1001"/>
<proteinExistence type="predicted"/>
<dbReference type="EMBL" id="CP003283">
    <property type="protein sequence ID" value="AFL97193.1"/>
    <property type="molecule type" value="Genomic_DNA"/>
</dbReference>
<sequence>MNMKKFFSLLMIAGTMGLYAQKIVIQEDFSGGLPETWQVDSNHKYRKWKYKNYKDFHYMNMSAFSGKGKPTAKLKTNLYTPIISAEEKGCKLMFSLANAYSNGNPLEVFIVDKNNHLVKSIDSKFYAPLVDNEGRYNNDFKQTPWIELPELNKDYKINFRYNSKGDISSTIQLSEVDVWCTE</sequence>
<keyword evidence="2" id="KW-1185">Reference proteome</keyword>
<dbReference type="NCBIfam" id="NF038128">
    <property type="entry name" value="choice_anch_J"/>
    <property type="match status" value="1"/>
</dbReference>
<dbReference type="Gene3D" id="2.60.120.200">
    <property type="match status" value="1"/>
</dbReference>
<organism evidence="1 2">
    <name type="scientific">Ornithobacterium rhinotracheale (strain ATCC 51463 / DSM 15997 / CCUG 23171 / CIP 104009 / LMG 9086)</name>
    <dbReference type="NCBI Taxonomy" id="867902"/>
    <lineage>
        <taxon>Bacteria</taxon>
        <taxon>Pseudomonadati</taxon>
        <taxon>Bacteroidota</taxon>
        <taxon>Flavobacteriia</taxon>
        <taxon>Flavobacteriales</taxon>
        <taxon>Weeksellaceae</taxon>
        <taxon>Ornithobacterium</taxon>
    </lineage>
</organism>